<sequence length="124" mass="13312">MKWVRTLGLIIGLGAGLLWLVFGVTISIGIRMFPLLLEGFIVGAAVIISSLVAWRWHIPGAVLLLLEGITPFFLLFIMARGYPLFASVAAGMTLVSGILFLVGVERSSNDRSSDARGSIPLKLS</sequence>
<organism evidence="2 3">
    <name type="scientific">candidate division TA06 bacterium</name>
    <dbReference type="NCBI Taxonomy" id="2250710"/>
    <lineage>
        <taxon>Bacteria</taxon>
        <taxon>Bacteria division TA06</taxon>
    </lineage>
</organism>
<keyword evidence="1" id="KW-0812">Transmembrane</keyword>
<accession>A0A523UNU5</accession>
<feature type="transmembrane region" description="Helical" evidence="1">
    <location>
        <begin position="84"/>
        <end position="104"/>
    </location>
</feature>
<evidence type="ECO:0000256" key="1">
    <source>
        <dbReference type="SAM" id="Phobius"/>
    </source>
</evidence>
<feature type="transmembrane region" description="Helical" evidence="1">
    <location>
        <begin position="33"/>
        <end position="54"/>
    </location>
</feature>
<keyword evidence="1" id="KW-1133">Transmembrane helix</keyword>
<evidence type="ECO:0008006" key="4">
    <source>
        <dbReference type="Google" id="ProtNLM"/>
    </source>
</evidence>
<reference evidence="2 3" key="1">
    <citation type="submission" date="2019-03" db="EMBL/GenBank/DDBJ databases">
        <title>Metabolic potential of uncultured bacteria and archaea associated with petroleum seepage in deep-sea sediments.</title>
        <authorList>
            <person name="Dong X."/>
            <person name="Hubert C."/>
        </authorList>
    </citation>
    <scope>NUCLEOTIDE SEQUENCE [LARGE SCALE GENOMIC DNA]</scope>
    <source>
        <strain evidence="2">E44_bin18</strain>
    </source>
</reference>
<feature type="transmembrane region" description="Helical" evidence="1">
    <location>
        <begin position="61"/>
        <end position="78"/>
    </location>
</feature>
<comment type="caution">
    <text evidence="2">The sequence shown here is derived from an EMBL/GenBank/DDBJ whole genome shotgun (WGS) entry which is preliminary data.</text>
</comment>
<protein>
    <recommendedName>
        <fullName evidence="4">Integral membrane protein</fullName>
    </recommendedName>
</protein>
<proteinExistence type="predicted"/>
<evidence type="ECO:0000313" key="3">
    <source>
        <dbReference type="Proteomes" id="UP000315525"/>
    </source>
</evidence>
<gene>
    <name evidence="2" type="ORF">E3J62_10945</name>
</gene>
<keyword evidence="1" id="KW-0472">Membrane</keyword>
<dbReference type="Proteomes" id="UP000315525">
    <property type="component" value="Unassembled WGS sequence"/>
</dbReference>
<dbReference type="EMBL" id="SOJN01000133">
    <property type="protein sequence ID" value="TET44222.1"/>
    <property type="molecule type" value="Genomic_DNA"/>
</dbReference>
<evidence type="ECO:0000313" key="2">
    <source>
        <dbReference type="EMBL" id="TET44222.1"/>
    </source>
</evidence>
<name>A0A523UNU5_UNCT6</name>
<dbReference type="AlphaFoldDB" id="A0A523UNU5"/>